<proteinExistence type="predicted"/>
<dbReference type="STRING" id="83449.BON30_16695"/>
<reference evidence="1 2" key="2">
    <citation type="submission" date="2016-12" db="EMBL/GenBank/DDBJ databases">
        <title>Draft Genome Sequence of Cystobacter ferrugineus Strain Cbfe23.</title>
        <authorList>
            <person name="Akbar S."/>
            <person name="Dowd S.E."/>
            <person name="Stevens D.C."/>
        </authorList>
    </citation>
    <scope>NUCLEOTIDE SEQUENCE [LARGE SCALE GENOMIC DNA]</scope>
    <source>
        <strain evidence="1 2">Cbfe23</strain>
    </source>
</reference>
<organism evidence="1 2">
    <name type="scientific">Cystobacter ferrugineus</name>
    <dbReference type="NCBI Taxonomy" id="83449"/>
    <lineage>
        <taxon>Bacteria</taxon>
        <taxon>Pseudomonadati</taxon>
        <taxon>Myxococcota</taxon>
        <taxon>Myxococcia</taxon>
        <taxon>Myxococcales</taxon>
        <taxon>Cystobacterineae</taxon>
        <taxon>Archangiaceae</taxon>
        <taxon>Cystobacter</taxon>
    </lineage>
</organism>
<dbReference type="InterPro" id="IPR012334">
    <property type="entry name" value="Pectin_lyas_fold"/>
</dbReference>
<evidence type="ECO:0008006" key="3">
    <source>
        <dbReference type="Google" id="ProtNLM"/>
    </source>
</evidence>
<protein>
    <recommendedName>
        <fullName evidence="3">Right handed beta helix domain-containing protein</fullName>
    </recommendedName>
</protein>
<dbReference type="SUPFAM" id="SSF51126">
    <property type="entry name" value="Pectin lyase-like"/>
    <property type="match status" value="1"/>
</dbReference>
<reference evidence="2" key="1">
    <citation type="submission" date="2016-11" db="EMBL/GenBank/DDBJ databases">
        <authorList>
            <person name="Shukria A."/>
            <person name="Stevens D.C."/>
        </authorList>
    </citation>
    <scope>NUCLEOTIDE SEQUENCE [LARGE SCALE GENOMIC DNA]</scope>
    <source>
        <strain evidence="2">Cbfe23</strain>
    </source>
</reference>
<dbReference type="Gene3D" id="2.160.20.10">
    <property type="entry name" value="Single-stranded right-handed beta-helix, Pectin lyase-like"/>
    <property type="match status" value="1"/>
</dbReference>
<dbReference type="RefSeq" id="WP_071899902.1">
    <property type="nucleotide sequence ID" value="NZ_MPIN01000004.1"/>
</dbReference>
<dbReference type="Proteomes" id="UP000182229">
    <property type="component" value="Unassembled WGS sequence"/>
</dbReference>
<dbReference type="EMBL" id="MPIN01000004">
    <property type="protein sequence ID" value="OJH39740.1"/>
    <property type="molecule type" value="Genomic_DNA"/>
</dbReference>
<gene>
    <name evidence="1" type="ORF">BON30_16695</name>
</gene>
<keyword evidence="2" id="KW-1185">Reference proteome</keyword>
<dbReference type="InterPro" id="IPR011050">
    <property type="entry name" value="Pectin_lyase_fold/virulence"/>
</dbReference>
<name>A0A1L9BBU9_9BACT</name>
<sequence length="386" mass="40235">MGQARGVVTVVVGLVMLLAGTATVRFGGGAAGRTEVRCGDTITTSTRLTRDLSCPGTEVPALHVAGEGVILDLGGHTVRRVGSRTGVSEGIRVSADSTVRNGTIRGFDRGYVAGGESLPSPERVGLSGLTFIDNVIAVYNRGGDTTLTVTDCRLIGNGSGLGSEQDASRGVFEVRSSFFLGNQLALSANSHSVDVVGSTFLQNETVIWCPYGRVSFTSSSIVRNTVVGDLRFGQSGYGVCLEASFVQTVLARNGSLAATDVPVWEPFNFVLRDSWVIENGGELLVRARTVDVQGNTWWENGSGLTLADLPEYVPPELTGGVSGNRFLRNQGDGLRVLVSSTLTVSRNVAIDNTGWGLHVPGVIDGGGNVARGNDAGGCVGVVCASR</sequence>
<comment type="caution">
    <text evidence="1">The sequence shown here is derived from an EMBL/GenBank/DDBJ whole genome shotgun (WGS) entry which is preliminary data.</text>
</comment>
<dbReference type="OrthoDB" id="5493915at2"/>
<dbReference type="AlphaFoldDB" id="A0A1L9BBU9"/>
<evidence type="ECO:0000313" key="1">
    <source>
        <dbReference type="EMBL" id="OJH39740.1"/>
    </source>
</evidence>
<evidence type="ECO:0000313" key="2">
    <source>
        <dbReference type="Proteomes" id="UP000182229"/>
    </source>
</evidence>
<accession>A0A1L9BBU9</accession>